<dbReference type="OrthoDB" id="74360at2759"/>
<dbReference type="InterPro" id="IPR050982">
    <property type="entry name" value="Auxin_biosynth/cation_transpt"/>
</dbReference>
<evidence type="ECO:0000313" key="3">
    <source>
        <dbReference type="Proteomes" id="UP000053599"/>
    </source>
</evidence>
<dbReference type="Pfam" id="PF13738">
    <property type="entry name" value="Pyr_redox_3"/>
    <property type="match status" value="1"/>
</dbReference>
<dbReference type="PANTHER" id="PTHR43539:SF68">
    <property type="entry name" value="FLAVIN-BINDING MONOOXYGENASE-LIKE PROTEIN (AFU_ORTHOLOGUE AFUA_4G09220)"/>
    <property type="match status" value="1"/>
</dbReference>
<dbReference type="GO" id="GO:0050660">
    <property type="term" value="F:flavin adenine dinucleotide binding"/>
    <property type="evidence" value="ECO:0007669"/>
    <property type="project" value="TreeGrafter"/>
</dbReference>
<dbReference type="Proteomes" id="UP000053599">
    <property type="component" value="Unassembled WGS sequence"/>
</dbReference>
<dbReference type="GO" id="GO:0004497">
    <property type="term" value="F:monooxygenase activity"/>
    <property type="evidence" value="ECO:0007669"/>
    <property type="project" value="TreeGrafter"/>
</dbReference>
<sequence length="626" mass="68893">MGEAVEVGTAPYAPRSVLETLPCSLPISHFDSGLDYEAIAGPLINSLSDLTRDDLSPASIWRDVFALTGSMRTIYSAESISKAWSETCASRQAEDFTLIPGAATPVRLDKDVGWVNISFSFRNRGTPAARCLGFLSLILDQSGVWKIWLIRTVLEQLDDCDDVDKLQAGHEMSSGDHISNGHTNGIHGADATTNGSHHSPKHFDCVIVGAGQAGLSTAGRLQALGISYLVLDKNAQIGDNWMTRYDSARLHTAREYNHLPFDRTFPLPYQEYLTKYDLARGYKDWVEKFAIDKNISFNTTLESGSWDEGQKTWTLNLHRQGSAQPLTCRYVVMATGGGGQIPIMPAYPGQEDFQGTVLHSVDYKSAEPWRGKAGIVIGTANTAHDVAEDMVEAGLSTTTMVQRTRTYVLPAEYFKVISDRSYNANMSTVDADRESYSMPYAITRHMSRKALHAAAAKEPERFDALERAGFKVEPYGDIMYHICEKLGGHYMDVGCSDKIAKGLIKMKAGALPTHYTRTGLAFSDGTEIAADVIIFSTGFVGNMRTEVAQIFGKDVAARADDFWGLDEEGELKGVFKRTTHPNLFYMGGTIGHSRYFSRFPALLMKADLMGTPLPVYDGERRGLESS</sequence>
<evidence type="ECO:0000256" key="1">
    <source>
        <dbReference type="ARBA" id="ARBA00023002"/>
    </source>
</evidence>
<dbReference type="SUPFAM" id="SSF51905">
    <property type="entry name" value="FAD/NAD(P)-binding domain"/>
    <property type="match status" value="1"/>
</dbReference>
<dbReference type="AlphaFoldDB" id="A0A0D1WE66"/>
<accession>A0A0D1WE66</accession>
<dbReference type="Gene3D" id="3.50.50.60">
    <property type="entry name" value="FAD/NAD(P)-binding domain"/>
    <property type="match status" value="1"/>
</dbReference>
<dbReference type="EMBL" id="KN846951">
    <property type="protein sequence ID" value="KIV87050.1"/>
    <property type="molecule type" value="Genomic_DNA"/>
</dbReference>
<dbReference type="InterPro" id="IPR036188">
    <property type="entry name" value="FAD/NAD-bd_sf"/>
</dbReference>
<reference evidence="2 3" key="1">
    <citation type="submission" date="2015-01" db="EMBL/GenBank/DDBJ databases">
        <title>The Genome Sequence of Exophiala sideris CBS121828.</title>
        <authorList>
            <consortium name="The Broad Institute Genomics Platform"/>
            <person name="Cuomo C."/>
            <person name="de Hoog S."/>
            <person name="Gorbushina A."/>
            <person name="Stielow B."/>
            <person name="Teixiera M."/>
            <person name="Abouelleil A."/>
            <person name="Chapman S.B."/>
            <person name="Priest M."/>
            <person name="Young S.K."/>
            <person name="Wortman J."/>
            <person name="Nusbaum C."/>
            <person name="Birren B."/>
        </authorList>
    </citation>
    <scope>NUCLEOTIDE SEQUENCE [LARGE SCALE GENOMIC DNA]</scope>
    <source>
        <strain evidence="2 3">CBS 121828</strain>
    </source>
</reference>
<dbReference type="HOGENOM" id="CLU_015676_3_0_1"/>
<evidence type="ECO:0008006" key="4">
    <source>
        <dbReference type="Google" id="ProtNLM"/>
    </source>
</evidence>
<keyword evidence="1" id="KW-0560">Oxidoreductase</keyword>
<evidence type="ECO:0000313" key="2">
    <source>
        <dbReference type="EMBL" id="KIV87050.1"/>
    </source>
</evidence>
<proteinExistence type="predicted"/>
<name>A0A0D1WE66_9EURO</name>
<organism evidence="2 3">
    <name type="scientific">Exophiala sideris</name>
    <dbReference type="NCBI Taxonomy" id="1016849"/>
    <lineage>
        <taxon>Eukaryota</taxon>
        <taxon>Fungi</taxon>
        <taxon>Dikarya</taxon>
        <taxon>Ascomycota</taxon>
        <taxon>Pezizomycotina</taxon>
        <taxon>Eurotiomycetes</taxon>
        <taxon>Chaetothyriomycetidae</taxon>
        <taxon>Chaetothyriales</taxon>
        <taxon>Herpotrichiellaceae</taxon>
        <taxon>Exophiala</taxon>
    </lineage>
</organism>
<gene>
    <name evidence="2" type="ORF">PV11_02621</name>
</gene>
<dbReference type="PANTHER" id="PTHR43539">
    <property type="entry name" value="FLAVIN-BINDING MONOOXYGENASE-LIKE PROTEIN (AFU_ORTHOLOGUE AFUA_4G09220)"/>
    <property type="match status" value="1"/>
</dbReference>
<protein>
    <recommendedName>
        <fullName evidence="4">FAD/NAD(P)-binding domain-containing protein</fullName>
    </recommendedName>
</protein>